<protein>
    <submittedName>
        <fullName evidence="6">ABC transporter ATP-binding protein</fullName>
    </submittedName>
</protein>
<comment type="caution">
    <text evidence="6">The sequence shown here is derived from an EMBL/GenBank/DDBJ whole genome shotgun (WGS) entry which is preliminary data.</text>
</comment>
<accession>A0ABU1ASW4</accession>
<organism evidence="6 7">
    <name type="scientific">Thalassobacterium maritimum</name>
    <dbReference type="NCBI Taxonomy" id="3041265"/>
    <lineage>
        <taxon>Bacteria</taxon>
        <taxon>Pseudomonadati</taxon>
        <taxon>Verrucomicrobiota</taxon>
        <taxon>Opitutia</taxon>
        <taxon>Puniceicoccales</taxon>
        <taxon>Coraliomargaritaceae</taxon>
        <taxon>Thalassobacterium</taxon>
    </lineage>
</organism>
<evidence type="ECO:0000313" key="7">
    <source>
        <dbReference type="Proteomes" id="UP001225316"/>
    </source>
</evidence>
<evidence type="ECO:0000256" key="2">
    <source>
        <dbReference type="ARBA" id="ARBA00022448"/>
    </source>
</evidence>
<dbReference type="GO" id="GO:0005524">
    <property type="term" value="F:ATP binding"/>
    <property type="evidence" value="ECO:0007669"/>
    <property type="project" value="UniProtKB-KW"/>
</dbReference>
<reference evidence="6 7" key="1">
    <citation type="submission" date="2023-04" db="EMBL/GenBank/DDBJ databases">
        <title>A novel bacteria isolated from coastal sediment.</title>
        <authorList>
            <person name="Liu X.-J."/>
            <person name="Du Z.-J."/>
        </authorList>
    </citation>
    <scope>NUCLEOTIDE SEQUENCE [LARGE SCALE GENOMIC DNA]</scope>
    <source>
        <strain evidence="6 7">SDUM461003</strain>
    </source>
</reference>
<evidence type="ECO:0000256" key="1">
    <source>
        <dbReference type="ARBA" id="ARBA00005417"/>
    </source>
</evidence>
<dbReference type="PANTHER" id="PTHR43335">
    <property type="entry name" value="ABC TRANSPORTER, ATP-BINDING PROTEIN"/>
    <property type="match status" value="1"/>
</dbReference>
<dbReference type="InterPro" id="IPR027417">
    <property type="entry name" value="P-loop_NTPase"/>
</dbReference>
<keyword evidence="7" id="KW-1185">Reference proteome</keyword>
<dbReference type="InterPro" id="IPR003593">
    <property type="entry name" value="AAA+_ATPase"/>
</dbReference>
<dbReference type="Proteomes" id="UP001225316">
    <property type="component" value="Unassembled WGS sequence"/>
</dbReference>
<keyword evidence="3" id="KW-0547">Nucleotide-binding</keyword>
<sequence>MNTPAIRIQNLTKDFSVGMRGVKLRAVDDLCLEVGDNEIFGLLGPNGSGKSTTIKIILGLLEASTGTCEIYGKPSKQVDARRSVGFLPEAPYFYRYLTGRELVRYYARMCMVPRAKINEAVESVVELVGMSEAADRRVGTYSKGMLQRIGLAQSLVHDPQLVMLDEPTAGVDPLGSAAIADIVRELKRRGKTVLLSSHLLAQIEGLCDRVAILHRGKLVREGRVDDLVEEKNAESLVVEGLSPEGRAAVEATILAQGGTLARIEKPRLSLDAYFLKEVHQRESEHAAQQVETGSQKS</sequence>
<name>A0ABU1ASW4_9BACT</name>
<keyword evidence="2" id="KW-0813">Transport</keyword>
<evidence type="ECO:0000256" key="4">
    <source>
        <dbReference type="ARBA" id="ARBA00022840"/>
    </source>
</evidence>
<dbReference type="PROSITE" id="PS50893">
    <property type="entry name" value="ABC_TRANSPORTER_2"/>
    <property type="match status" value="1"/>
</dbReference>
<dbReference type="InterPro" id="IPR017871">
    <property type="entry name" value="ABC_transporter-like_CS"/>
</dbReference>
<keyword evidence="4 6" id="KW-0067">ATP-binding</keyword>
<evidence type="ECO:0000313" key="6">
    <source>
        <dbReference type="EMBL" id="MDQ8207251.1"/>
    </source>
</evidence>
<dbReference type="InterPro" id="IPR003439">
    <property type="entry name" value="ABC_transporter-like_ATP-bd"/>
</dbReference>
<dbReference type="PROSITE" id="PS00211">
    <property type="entry name" value="ABC_TRANSPORTER_1"/>
    <property type="match status" value="1"/>
</dbReference>
<dbReference type="Gene3D" id="3.40.50.300">
    <property type="entry name" value="P-loop containing nucleotide triphosphate hydrolases"/>
    <property type="match status" value="1"/>
</dbReference>
<dbReference type="PANTHER" id="PTHR43335:SF4">
    <property type="entry name" value="ABC TRANSPORTER, ATP-BINDING PROTEIN"/>
    <property type="match status" value="1"/>
</dbReference>
<dbReference type="SUPFAM" id="SSF52540">
    <property type="entry name" value="P-loop containing nucleoside triphosphate hydrolases"/>
    <property type="match status" value="1"/>
</dbReference>
<dbReference type="RefSeq" id="WP_308949386.1">
    <property type="nucleotide sequence ID" value="NZ_JARXHW010000012.1"/>
</dbReference>
<evidence type="ECO:0000259" key="5">
    <source>
        <dbReference type="PROSITE" id="PS50893"/>
    </source>
</evidence>
<feature type="domain" description="ABC transporter" evidence="5">
    <location>
        <begin position="6"/>
        <end position="240"/>
    </location>
</feature>
<dbReference type="SMART" id="SM00382">
    <property type="entry name" value="AAA"/>
    <property type="match status" value="1"/>
</dbReference>
<dbReference type="Pfam" id="PF00005">
    <property type="entry name" value="ABC_tran"/>
    <property type="match status" value="1"/>
</dbReference>
<dbReference type="EMBL" id="JARXHW010000012">
    <property type="protein sequence ID" value="MDQ8207251.1"/>
    <property type="molecule type" value="Genomic_DNA"/>
</dbReference>
<proteinExistence type="inferred from homology"/>
<gene>
    <name evidence="6" type="ORF">QEH52_07015</name>
</gene>
<evidence type="ECO:0000256" key="3">
    <source>
        <dbReference type="ARBA" id="ARBA00022741"/>
    </source>
</evidence>
<comment type="similarity">
    <text evidence="1">Belongs to the ABC transporter superfamily.</text>
</comment>